<name>A0A9P7A0P1_9AGAM</name>
<dbReference type="EMBL" id="JABBWD010000010">
    <property type="protein sequence ID" value="KAG1780081.1"/>
    <property type="molecule type" value="Genomic_DNA"/>
</dbReference>
<evidence type="ECO:0000313" key="1">
    <source>
        <dbReference type="EMBL" id="KAG1780081.1"/>
    </source>
</evidence>
<gene>
    <name evidence="1" type="ORF">EV702DRAFT_1084632</name>
</gene>
<reference evidence="1" key="1">
    <citation type="journal article" date="2020" name="New Phytol.">
        <title>Comparative genomics reveals dynamic genome evolution in host specialist ectomycorrhizal fungi.</title>
        <authorList>
            <person name="Lofgren L.A."/>
            <person name="Nguyen N.H."/>
            <person name="Vilgalys R."/>
            <person name="Ruytinx J."/>
            <person name="Liao H.L."/>
            <person name="Branco S."/>
            <person name="Kuo A."/>
            <person name="LaButti K."/>
            <person name="Lipzen A."/>
            <person name="Andreopoulos W."/>
            <person name="Pangilinan J."/>
            <person name="Riley R."/>
            <person name="Hundley H."/>
            <person name="Na H."/>
            <person name="Barry K."/>
            <person name="Grigoriev I.V."/>
            <person name="Stajich J.E."/>
            <person name="Kennedy P.G."/>
        </authorList>
    </citation>
    <scope>NUCLEOTIDE SEQUENCE</scope>
    <source>
        <strain evidence="1">DOB743</strain>
    </source>
</reference>
<keyword evidence="2" id="KW-1185">Reference proteome</keyword>
<dbReference type="AlphaFoldDB" id="A0A9P7A0P1"/>
<dbReference type="OrthoDB" id="206213at2759"/>
<accession>A0A9P7A0P1</accession>
<organism evidence="1 2">
    <name type="scientific">Suillus placidus</name>
    <dbReference type="NCBI Taxonomy" id="48579"/>
    <lineage>
        <taxon>Eukaryota</taxon>
        <taxon>Fungi</taxon>
        <taxon>Dikarya</taxon>
        <taxon>Basidiomycota</taxon>
        <taxon>Agaricomycotina</taxon>
        <taxon>Agaricomycetes</taxon>
        <taxon>Agaricomycetidae</taxon>
        <taxon>Boletales</taxon>
        <taxon>Suillineae</taxon>
        <taxon>Suillaceae</taxon>
        <taxon>Suillus</taxon>
    </lineage>
</organism>
<dbReference type="Proteomes" id="UP000714275">
    <property type="component" value="Unassembled WGS sequence"/>
</dbReference>
<feature type="non-terminal residue" evidence="1">
    <location>
        <position position="150"/>
    </location>
</feature>
<sequence length="150" mass="16741">HVFASLVPLCNVDGLRSGNLRSHAGEVRSNILGQFGPPERRSHGLRVWPYVGFVYPRGNHGTDTGSLDDPLPSIRFPHSQYLRPRPDIFIFRAASPYWAIDVSDLVEGFEGVNDPLGHPEVGGGKEGRLEVWGLTGWYMSLLMRILKVYT</sequence>
<comment type="caution">
    <text evidence="1">The sequence shown here is derived from an EMBL/GenBank/DDBJ whole genome shotgun (WGS) entry which is preliminary data.</text>
</comment>
<protein>
    <submittedName>
        <fullName evidence="1">Uncharacterized protein</fullName>
    </submittedName>
</protein>
<proteinExistence type="predicted"/>
<evidence type="ECO:0000313" key="2">
    <source>
        <dbReference type="Proteomes" id="UP000714275"/>
    </source>
</evidence>